<dbReference type="SMART" id="SM00935">
    <property type="entry name" value="OmpH"/>
    <property type="match status" value="1"/>
</dbReference>
<dbReference type="InterPro" id="IPR005632">
    <property type="entry name" value="Chaperone_Skp"/>
</dbReference>
<evidence type="ECO:0000313" key="4">
    <source>
        <dbReference type="EMBL" id="OGL46262.1"/>
    </source>
</evidence>
<sequence>MKKLLAVLILFLVMLFPKFIKAEPNKVSVVDLQKVLNESSKGKEAVKLLEVEFEKKKKSLDAKEEELKKLEDEITKRSSLWSDKIKQEKEDEFDKKVKDFRRMQTDLKDEFQRKNKNFTDKILMDIIELVKSVGEEEKFSIIMEKQNAIFTSSSIDITDKVIKLYDNTSKSKNNNK</sequence>
<keyword evidence="2" id="KW-0732">Signal</keyword>
<dbReference type="Pfam" id="PF03938">
    <property type="entry name" value="OmpH"/>
    <property type="match status" value="1"/>
</dbReference>
<dbReference type="SUPFAM" id="SSF111384">
    <property type="entry name" value="OmpH-like"/>
    <property type="match status" value="1"/>
</dbReference>
<name>A0A1F7RXI0_9BACT</name>
<dbReference type="Gene3D" id="3.30.910.20">
    <property type="entry name" value="Skp domain"/>
    <property type="match status" value="1"/>
</dbReference>
<protein>
    <recommendedName>
        <fullName evidence="6">Molecular chaperone Skp</fullName>
    </recommendedName>
</protein>
<feature type="coiled-coil region" evidence="3">
    <location>
        <begin position="46"/>
        <end position="80"/>
    </location>
</feature>
<keyword evidence="3" id="KW-0175">Coiled coil</keyword>
<dbReference type="Proteomes" id="UP000178435">
    <property type="component" value="Unassembled WGS sequence"/>
</dbReference>
<evidence type="ECO:0000256" key="1">
    <source>
        <dbReference type="ARBA" id="ARBA00009091"/>
    </source>
</evidence>
<dbReference type="AlphaFoldDB" id="A0A1F7RXI0"/>
<evidence type="ECO:0008006" key="6">
    <source>
        <dbReference type="Google" id="ProtNLM"/>
    </source>
</evidence>
<evidence type="ECO:0000256" key="3">
    <source>
        <dbReference type="SAM" id="Coils"/>
    </source>
</evidence>
<dbReference type="PANTHER" id="PTHR35089:SF1">
    <property type="entry name" value="CHAPERONE PROTEIN SKP"/>
    <property type="match status" value="1"/>
</dbReference>
<evidence type="ECO:0000313" key="5">
    <source>
        <dbReference type="Proteomes" id="UP000178435"/>
    </source>
</evidence>
<evidence type="ECO:0000256" key="2">
    <source>
        <dbReference type="ARBA" id="ARBA00022729"/>
    </source>
</evidence>
<reference evidence="4 5" key="1">
    <citation type="journal article" date="2016" name="Nat. Commun.">
        <title>Thousands of microbial genomes shed light on interconnected biogeochemical processes in an aquifer system.</title>
        <authorList>
            <person name="Anantharaman K."/>
            <person name="Brown C.T."/>
            <person name="Hug L.A."/>
            <person name="Sharon I."/>
            <person name="Castelle C.J."/>
            <person name="Probst A.J."/>
            <person name="Thomas B.C."/>
            <person name="Singh A."/>
            <person name="Wilkins M.J."/>
            <person name="Karaoz U."/>
            <person name="Brodie E.L."/>
            <person name="Williams K.H."/>
            <person name="Hubbard S.S."/>
            <person name="Banfield J.F."/>
        </authorList>
    </citation>
    <scope>NUCLEOTIDE SEQUENCE [LARGE SCALE GENOMIC DNA]</scope>
</reference>
<comment type="similarity">
    <text evidence="1">Belongs to the Skp family.</text>
</comment>
<dbReference type="GO" id="GO:0050821">
    <property type="term" value="P:protein stabilization"/>
    <property type="evidence" value="ECO:0007669"/>
    <property type="project" value="TreeGrafter"/>
</dbReference>
<accession>A0A1F7RXI0</accession>
<dbReference type="InterPro" id="IPR024930">
    <property type="entry name" value="Skp_dom_sf"/>
</dbReference>
<dbReference type="GO" id="GO:0051082">
    <property type="term" value="F:unfolded protein binding"/>
    <property type="evidence" value="ECO:0007669"/>
    <property type="project" value="InterPro"/>
</dbReference>
<proteinExistence type="inferred from homology"/>
<organism evidence="4 5">
    <name type="scientific">Candidatus Schekmanbacteria bacterium RBG_16_38_11</name>
    <dbReference type="NCBI Taxonomy" id="1817880"/>
    <lineage>
        <taxon>Bacteria</taxon>
        <taxon>Candidatus Schekmaniibacteriota</taxon>
    </lineage>
</organism>
<dbReference type="GO" id="GO:0005829">
    <property type="term" value="C:cytosol"/>
    <property type="evidence" value="ECO:0007669"/>
    <property type="project" value="TreeGrafter"/>
</dbReference>
<dbReference type="PANTHER" id="PTHR35089">
    <property type="entry name" value="CHAPERONE PROTEIN SKP"/>
    <property type="match status" value="1"/>
</dbReference>
<dbReference type="EMBL" id="MGDF01000055">
    <property type="protein sequence ID" value="OGL46262.1"/>
    <property type="molecule type" value="Genomic_DNA"/>
</dbReference>
<comment type="caution">
    <text evidence="4">The sequence shown here is derived from an EMBL/GenBank/DDBJ whole genome shotgun (WGS) entry which is preliminary data.</text>
</comment>
<gene>
    <name evidence="4" type="ORF">A2149_02760</name>
</gene>